<sequence length="672" mass="72902">MDKSALAVLGAAFMLSACSSISIPPLMSPSPVVAVVKDKDVFPPRPLTLLYTTFQDHAVLQRDKPVPIWGKTAPGATVAVTFAGEKASATADEAGRWEVRFAAMKAGGPYTIAATSTAGETQTVKDIMIGDVYLCSGQSNMEMPLRLATNYDSELRAAQNPKLRLFHVQRFSSPMPRESFGADASWAVTTPETAKDFSAVCYYFGANIQPVAGVAVGLIEDAWGGAAIQAWISNDKLKEIGGYEERLEIAKTYAKDPKAAEEKWRDIARAWFDAHDPNVKAYSDPGFDDSGWASHDVTGTWRLWNVPELKTFNGITWLRKTITLTEAEAQAAATLSLGPIDSEDLTFVNGSLVGAAHAYDKNRNYKIEPGVLHAGQNNIAIAIQAGAGPAWPGEKMSLKTNDGKSIALNGPWHWKASAKTSGGEPWMPWYNQFGVSTLYNGMILPLGSTQIRGTLWYQGETDAGQPKEYDRLLRAMIADWRVRFGAEMPFYIVQLTSFGPATAKPEASNWAALREVQRRVVDTVPNTGLAVTIDLGSPDVIHPAAKQEVGRRLSLLARKFIYGQDIVAQSPEPSSISRKGKTVTITFDHAAKGLEAREWDRAVGFSLCDAKSQCGFVDGFVTGNSVKLDAAKYPKATSVRFCWADSPLCNLVNSDGLPAVPFEMAISPAKKH</sequence>
<gene>
    <name evidence="3" type="ORF">FHS83_002366</name>
</gene>
<dbReference type="InterPro" id="IPR013783">
    <property type="entry name" value="Ig-like_fold"/>
</dbReference>
<keyword evidence="4" id="KW-1185">Reference proteome</keyword>
<dbReference type="Gene3D" id="2.60.40.10">
    <property type="entry name" value="Immunoglobulins"/>
    <property type="match status" value="1"/>
</dbReference>
<evidence type="ECO:0000313" key="3">
    <source>
        <dbReference type="EMBL" id="NIK89048.1"/>
    </source>
</evidence>
<dbReference type="EC" id="3.1.1.53" evidence="3"/>
<dbReference type="AlphaFoldDB" id="A0A846MZK1"/>
<dbReference type="Pfam" id="PF03629">
    <property type="entry name" value="SASA"/>
    <property type="match status" value="1"/>
</dbReference>
<proteinExistence type="predicted"/>
<dbReference type="GO" id="GO:0001681">
    <property type="term" value="F:sialate O-acetylesterase activity"/>
    <property type="evidence" value="ECO:0007669"/>
    <property type="project" value="UniProtKB-EC"/>
</dbReference>
<evidence type="ECO:0000313" key="4">
    <source>
        <dbReference type="Proteomes" id="UP000570514"/>
    </source>
</evidence>
<name>A0A846MZK1_9PROT</name>
<dbReference type="EMBL" id="JAASRM010000001">
    <property type="protein sequence ID" value="NIK89048.1"/>
    <property type="molecule type" value="Genomic_DNA"/>
</dbReference>
<protein>
    <submittedName>
        <fullName evidence="3">Sialate O-acetylesterase</fullName>
        <ecNumber evidence="3">3.1.1.53</ecNumber>
    </submittedName>
</protein>
<evidence type="ECO:0000259" key="2">
    <source>
        <dbReference type="Pfam" id="PF03629"/>
    </source>
</evidence>
<reference evidence="3 4" key="1">
    <citation type="submission" date="2020-03" db="EMBL/GenBank/DDBJ databases">
        <title>Genomic Encyclopedia of Type Strains, Phase IV (KMG-IV): sequencing the most valuable type-strain genomes for metagenomic binning, comparative biology and taxonomic classification.</title>
        <authorList>
            <person name="Goeker M."/>
        </authorList>
    </citation>
    <scope>NUCLEOTIDE SEQUENCE [LARGE SCALE GENOMIC DNA]</scope>
    <source>
        <strain evidence="3 4">DSM 19867</strain>
    </source>
</reference>
<evidence type="ECO:0000256" key="1">
    <source>
        <dbReference type="ARBA" id="ARBA00022801"/>
    </source>
</evidence>
<keyword evidence="1 3" id="KW-0378">Hydrolase</keyword>
<dbReference type="PROSITE" id="PS51257">
    <property type="entry name" value="PROKAR_LIPOPROTEIN"/>
    <property type="match status" value="1"/>
</dbReference>
<dbReference type="InterPro" id="IPR039329">
    <property type="entry name" value="SIAE"/>
</dbReference>
<dbReference type="PANTHER" id="PTHR22901:SF0">
    <property type="entry name" value="SIALATE O-ACETYLESTERASE"/>
    <property type="match status" value="1"/>
</dbReference>
<dbReference type="Gene3D" id="3.40.50.1110">
    <property type="entry name" value="SGNH hydrolase"/>
    <property type="match status" value="2"/>
</dbReference>
<dbReference type="RefSeq" id="WP_167083170.1">
    <property type="nucleotide sequence ID" value="NZ_BAAADC010000001.1"/>
</dbReference>
<comment type="caution">
    <text evidence="3">The sequence shown here is derived from an EMBL/GenBank/DDBJ whole genome shotgun (WGS) entry which is preliminary data.</text>
</comment>
<feature type="domain" description="Sialate O-acetylesterase" evidence="2">
    <location>
        <begin position="422"/>
        <end position="553"/>
    </location>
</feature>
<dbReference type="GO" id="GO:0005975">
    <property type="term" value="P:carbohydrate metabolic process"/>
    <property type="evidence" value="ECO:0007669"/>
    <property type="project" value="TreeGrafter"/>
</dbReference>
<organism evidence="3 4">
    <name type="scientific">Rhizomicrobium palustre</name>
    <dbReference type="NCBI Taxonomy" id="189966"/>
    <lineage>
        <taxon>Bacteria</taxon>
        <taxon>Pseudomonadati</taxon>
        <taxon>Pseudomonadota</taxon>
        <taxon>Alphaproteobacteria</taxon>
        <taxon>Micropepsales</taxon>
        <taxon>Micropepsaceae</taxon>
        <taxon>Rhizomicrobium</taxon>
    </lineage>
</organism>
<dbReference type="InterPro" id="IPR036514">
    <property type="entry name" value="SGNH_hydro_sf"/>
</dbReference>
<dbReference type="InterPro" id="IPR008979">
    <property type="entry name" value="Galactose-bd-like_sf"/>
</dbReference>
<dbReference type="SUPFAM" id="SSF52266">
    <property type="entry name" value="SGNH hydrolase"/>
    <property type="match status" value="1"/>
</dbReference>
<dbReference type="SUPFAM" id="SSF49785">
    <property type="entry name" value="Galactose-binding domain-like"/>
    <property type="match status" value="1"/>
</dbReference>
<dbReference type="PANTHER" id="PTHR22901">
    <property type="entry name" value="SIALATE O-ACETYLESTERASE"/>
    <property type="match status" value="1"/>
</dbReference>
<accession>A0A846MZK1</accession>
<dbReference type="InterPro" id="IPR005181">
    <property type="entry name" value="SASA"/>
</dbReference>
<dbReference type="Proteomes" id="UP000570514">
    <property type="component" value="Unassembled WGS sequence"/>
</dbReference>